<proteinExistence type="predicted"/>
<accession>A0A6N8U5Y0</accession>
<dbReference type="AlphaFoldDB" id="A0A6N8U5Y0"/>
<keyword evidence="1" id="KW-0812">Transmembrane</keyword>
<protein>
    <submittedName>
        <fullName evidence="2">Uncharacterized protein</fullName>
    </submittedName>
</protein>
<feature type="transmembrane region" description="Helical" evidence="1">
    <location>
        <begin position="96"/>
        <end position="117"/>
    </location>
</feature>
<dbReference type="Proteomes" id="UP000434036">
    <property type="component" value="Unassembled WGS sequence"/>
</dbReference>
<evidence type="ECO:0000313" key="2">
    <source>
        <dbReference type="EMBL" id="MXQ72724.1"/>
    </source>
</evidence>
<reference evidence="2 3" key="1">
    <citation type="submission" date="2019-12" db="EMBL/GenBank/DDBJ databases">
        <authorList>
            <person name="Yang R."/>
        </authorList>
    </citation>
    <scope>NUCLEOTIDE SEQUENCE [LARGE SCALE GENOMIC DNA]</scope>
    <source>
        <strain evidence="2 3">DONG20-135</strain>
    </source>
</reference>
<sequence length="314" mass="35749">MRDLFALLCVQFAKRNTAKRKERFLAWLAHSAQDLGFEVHIDEKKKGKLASRNLLVGNFTKCENIVVTGYDTPSKVMMPGYTYYPFNFKKDHKQEMIALAIQMASSIFVIFLFYLLVRGFNDYNIWMKVAAVIVGVAMIIASFFLGKGMANKYNFNKNTSALCVAITLMQEAAAAKDNRTAFIFCDNVSASFYGYAQIAENMEKKLKGKNMIIMDCIASDGDVFIAHKKADKQLAEGLQKYLPKSRLLERPTDVPGCMQWFNNLMYVTSGTADEQHEVKIKNTRSRKDGKLEMDRLEAIHDMLVKYLKIEAVKK</sequence>
<dbReference type="RefSeq" id="WP_160624207.1">
    <property type="nucleotide sequence ID" value="NZ_WUUQ01000001.1"/>
</dbReference>
<keyword evidence="3" id="KW-1185">Reference proteome</keyword>
<comment type="caution">
    <text evidence="2">The sequence shown here is derived from an EMBL/GenBank/DDBJ whole genome shotgun (WGS) entry which is preliminary data.</text>
</comment>
<feature type="transmembrane region" description="Helical" evidence="1">
    <location>
        <begin position="123"/>
        <end position="145"/>
    </location>
</feature>
<reference evidence="2 3" key="2">
    <citation type="submission" date="2020-01" db="EMBL/GenBank/DDBJ databases">
        <title>Clostridiaceae sp. nov. isolated from the gut of human by culturomics.</title>
        <authorList>
            <person name="Chang Y."/>
        </authorList>
    </citation>
    <scope>NUCLEOTIDE SEQUENCE [LARGE SCALE GENOMIC DNA]</scope>
    <source>
        <strain evidence="2 3">DONG20-135</strain>
    </source>
</reference>
<keyword evidence="1" id="KW-1133">Transmembrane helix</keyword>
<organism evidence="2 3">
    <name type="scientific">Copranaerobaculum intestinale</name>
    <dbReference type="NCBI Taxonomy" id="2692629"/>
    <lineage>
        <taxon>Bacteria</taxon>
        <taxon>Bacillati</taxon>
        <taxon>Bacillota</taxon>
        <taxon>Erysipelotrichia</taxon>
        <taxon>Erysipelotrichales</taxon>
        <taxon>Erysipelotrichaceae</taxon>
        <taxon>Copranaerobaculum</taxon>
    </lineage>
</organism>
<dbReference type="EMBL" id="WUUQ01000001">
    <property type="protein sequence ID" value="MXQ72724.1"/>
    <property type="molecule type" value="Genomic_DNA"/>
</dbReference>
<evidence type="ECO:0000256" key="1">
    <source>
        <dbReference type="SAM" id="Phobius"/>
    </source>
</evidence>
<keyword evidence="1" id="KW-0472">Membrane</keyword>
<evidence type="ECO:0000313" key="3">
    <source>
        <dbReference type="Proteomes" id="UP000434036"/>
    </source>
</evidence>
<name>A0A6N8U5Y0_9FIRM</name>
<gene>
    <name evidence="2" type="ORF">GSF08_02030</name>
</gene>